<evidence type="ECO:0000259" key="1">
    <source>
        <dbReference type="Pfam" id="PF01636"/>
    </source>
</evidence>
<keyword evidence="3" id="KW-1185">Reference proteome</keyword>
<comment type="caution">
    <text evidence="2">The sequence shown here is derived from an EMBL/GenBank/DDBJ whole genome shotgun (WGS) entry which is preliminary data.</text>
</comment>
<dbReference type="InterPro" id="IPR002575">
    <property type="entry name" value="Aminoglycoside_PTrfase"/>
</dbReference>
<evidence type="ECO:0000313" key="3">
    <source>
        <dbReference type="Proteomes" id="UP001310387"/>
    </source>
</evidence>
<dbReference type="Proteomes" id="UP001310387">
    <property type="component" value="Unassembled WGS sequence"/>
</dbReference>
<organism evidence="2 3">
    <name type="scientific">Isoptericola haloaureus</name>
    <dbReference type="NCBI Taxonomy" id="1542902"/>
    <lineage>
        <taxon>Bacteria</taxon>
        <taxon>Bacillati</taxon>
        <taxon>Actinomycetota</taxon>
        <taxon>Actinomycetes</taxon>
        <taxon>Micrococcales</taxon>
        <taxon>Promicromonosporaceae</taxon>
        <taxon>Isoptericola</taxon>
    </lineage>
</organism>
<protein>
    <submittedName>
        <fullName evidence="2">Phosphotransferase</fullName>
    </submittedName>
</protein>
<reference evidence="2" key="1">
    <citation type="journal article" date="2024" name="Antonie Van Leeuwenhoek">
        <title>Isoptericola haloaureus sp. nov., a dimorphic actinobacterium isolated from mangrove sediments of southeast India, implicating biosaline agricultural significance through nitrogen fixation and salt tolerance genes.</title>
        <authorList>
            <person name="Prathaban M."/>
            <person name="Prathiviraj R."/>
            <person name="Ravichandran M."/>
            <person name="Natarajan S.D."/>
            <person name="Sobanaa M."/>
            <person name="Hari Krishna Kumar S."/>
            <person name="Chandrasekar V."/>
            <person name="Selvin J."/>
        </authorList>
    </citation>
    <scope>NUCLEOTIDE SEQUENCE</scope>
    <source>
        <strain evidence="2">MP1014</strain>
    </source>
</reference>
<reference evidence="2" key="2">
    <citation type="submission" date="2024-02" db="EMBL/GenBank/DDBJ databases">
        <authorList>
            <person name="Prathaban M."/>
            <person name="Mythili R."/>
            <person name="Sharmila Devi N."/>
            <person name="Sobanaa M."/>
            <person name="Prathiviraj R."/>
            <person name="Selvin J."/>
        </authorList>
    </citation>
    <scope>NUCLEOTIDE SEQUENCE</scope>
    <source>
        <strain evidence="2">MP1014</strain>
    </source>
</reference>
<dbReference type="Gene3D" id="3.90.1200.10">
    <property type="match status" value="1"/>
</dbReference>
<evidence type="ECO:0000313" key="2">
    <source>
        <dbReference type="EMBL" id="MEG3613685.1"/>
    </source>
</evidence>
<dbReference type="Pfam" id="PF01636">
    <property type="entry name" value="APH"/>
    <property type="match status" value="1"/>
</dbReference>
<name>A0ABU7Z355_9MICO</name>
<dbReference type="SUPFAM" id="SSF56112">
    <property type="entry name" value="Protein kinase-like (PK-like)"/>
    <property type="match status" value="1"/>
</dbReference>
<dbReference type="InterPro" id="IPR011009">
    <property type="entry name" value="Kinase-like_dom_sf"/>
</dbReference>
<gene>
    <name evidence="2" type="ORF">V5O49_00955</name>
</gene>
<dbReference type="EMBL" id="JBAGLP010000097">
    <property type="protein sequence ID" value="MEG3613685.1"/>
    <property type="molecule type" value="Genomic_DNA"/>
</dbReference>
<sequence>MAHETRYPRPDQPTLDALVAAALADVDPPPHDPEWVEHGSNTLVALTDRAAVRIARERRAGGEVLRAQRLVDALPDLPFDVPRSLAAPVELDGHLTVATRRLHGTTTPATRPDAGALREVLDAVHGLDPAPLEPYLAQRRAFCGGEDWEATLRDRVVPLLDADLRGEAVRRIDVLATVEDAPRTVNHGDLGSTNVLWHGDRVGAVLDWDLTAREDPAEDVATVATSFDLWSAATALADPDTVHRARGFAGTFPLQIVAFALLQGRPDEELARTVARAQRALRRTET</sequence>
<dbReference type="RefSeq" id="WP_332900585.1">
    <property type="nucleotide sequence ID" value="NZ_JBAGLP010000097.1"/>
</dbReference>
<proteinExistence type="predicted"/>
<accession>A0ABU7Z355</accession>
<feature type="domain" description="Aminoglycoside phosphotransferase" evidence="1">
    <location>
        <begin position="40"/>
        <end position="234"/>
    </location>
</feature>